<feature type="transmembrane region" description="Helical" evidence="1">
    <location>
        <begin position="168"/>
        <end position="198"/>
    </location>
</feature>
<keyword evidence="1" id="KW-1133">Transmembrane helix</keyword>
<feature type="transmembrane region" description="Helical" evidence="1">
    <location>
        <begin position="34"/>
        <end position="60"/>
    </location>
</feature>
<dbReference type="Proteomes" id="UP000259636">
    <property type="component" value="Chromosome"/>
</dbReference>
<organism evidence="2 3">
    <name type="scientific">Streptomyces koyangensis</name>
    <dbReference type="NCBI Taxonomy" id="188770"/>
    <lineage>
        <taxon>Bacteria</taxon>
        <taxon>Bacillati</taxon>
        <taxon>Actinomycetota</taxon>
        <taxon>Actinomycetes</taxon>
        <taxon>Kitasatosporales</taxon>
        <taxon>Streptomycetaceae</taxon>
        <taxon>Streptomyces</taxon>
        <taxon>Streptomyces aurantiacus group</taxon>
    </lineage>
</organism>
<dbReference type="GO" id="GO:0015558">
    <property type="term" value="F:secondary active p-aminobenzoyl-glutamate transmembrane transporter activity"/>
    <property type="evidence" value="ECO:0007669"/>
    <property type="project" value="InterPro"/>
</dbReference>
<dbReference type="AlphaFoldDB" id="A0A385DIU6"/>
<dbReference type="GO" id="GO:1902604">
    <property type="term" value="P:p-aminobenzoyl-glutamate transmembrane transport"/>
    <property type="evidence" value="ECO:0007669"/>
    <property type="project" value="InterPro"/>
</dbReference>
<evidence type="ECO:0000313" key="2">
    <source>
        <dbReference type="EMBL" id="AXQ57890.1"/>
    </source>
</evidence>
<accession>A0A385DIU6</accession>
<dbReference type="GeneID" id="300117783"/>
<gene>
    <name evidence="2" type="ORF">D0C37_27020</name>
</gene>
<name>A0A385DIU6_9ACTN</name>
<proteinExistence type="predicted"/>
<reference evidence="2 3" key="1">
    <citation type="submission" date="2018-08" db="EMBL/GenBank/DDBJ databases">
        <authorList>
            <person name="Ferrada E.E."/>
            <person name="Latorre B.A."/>
        </authorList>
    </citation>
    <scope>NUCLEOTIDE SEQUENCE [LARGE SCALE GENOMIC DNA]</scope>
    <source>
        <strain evidence="2 3">VK-A60T</strain>
    </source>
</reference>
<dbReference type="EMBL" id="CP031742">
    <property type="protein sequence ID" value="AXQ57890.1"/>
    <property type="molecule type" value="Genomic_DNA"/>
</dbReference>
<feature type="transmembrane region" description="Helical" evidence="1">
    <location>
        <begin position="419"/>
        <end position="439"/>
    </location>
</feature>
<protein>
    <submittedName>
        <fullName evidence="2">AbgT family transporter</fullName>
    </submittedName>
</protein>
<keyword evidence="1" id="KW-0812">Transmembrane</keyword>
<feature type="transmembrane region" description="Helical" evidence="1">
    <location>
        <begin position="273"/>
        <end position="294"/>
    </location>
</feature>
<feature type="transmembrane region" description="Helical" evidence="1">
    <location>
        <begin position="481"/>
        <end position="506"/>
    </location>
</feature>
<dbReference type="Pfam" id="PF03806">
    <property type="entry name" value="ABG_transport"/>
    <property type="match status" value="1"/>
</dbReference>
<dbReference type="InterPro" id="IPR004697">
    <property type="entry name" value="AbgT"/>
</dbReference>
<feature type="transmembrane region" description="Helical" evidence="1">
    <location>
        <begin position="218"/>
        <end position="238"/>
    </location>
</feature>
<dbReference type="RefSeq" id="WP_101280241.1">
    <property type="nucleotide sequence ID" value="NZ_CP031742.1"/>
</dbReference>
<feature type="transmembrane region" description="Helical" evidence="1">
    <location>
        <begin position="451"/>
        <end position="469"/>
    </location>
</feature>
<evidence type="ECO:0000313" key="3">
    <source>
        <dbReference type="Proteomes" id="UP000259636"/>
    </source>
</evidence>
<dbReference type="KEGG" id="sky:D0C37_27020"/>
<keyword evidence="1" id="KW-0472">Membrane</keyword>
<feature type="transmembrane region" description="Helical" evidence="1">
    <location>
        <begin position="354"/>
        <end position="373"/>
    </location>
</feature>
<feature type="transmembrane region" description="Helical" evidence="1">
    <location>
        <begin position="393"/>
        <end position="412"/>
    </location>
</feature>
<sequence>MQDTATAPDTRAGRLLDRLMTGLERFGNKLPHPFYLFTVLFLVLGVASTVLAATGAGVTVPGTEERLEVKGLFSGAGISWLLENALVNFTGFPPLGTVLLMMMAVGVAERAGLLETAVRATIARAPVRVLPYVVAFVACQAHVMSDIAMLVIPPLAAIAFRAAGRNPVAGLIGAFACVCAGYAAGFTVGALDALYVGITEKAAQVLPMGAEMATHLLVNYFFTASASLLLALVGGLLITKVLEPRLPQPTGDGSAPEGEEEHSAEVTPLQIRALLAAGAAVALYAAVVLTVWLMPGSPLRGEGGALVPSPVLTGVVPLLFGAFLIGGVVYGVVARTVKQAADVPRMMAESVTGMASYIVLILVIAQFIAVFNWSNVGTLLAVESAELLESVGLTGFTAVVLFVLLVTVLNLFITSGSALWSLMAPVFVPTFMLIGMEPAFTQAAFRIADSATQMITPLNPYLFLALALLKRYEPSAQLGTLMSRLAVFVVPFLVTWLAVLGLFYAFDLPLGPGAGIHLE</sequence>
<feature type="transmembrane region" description="Helical" evidence="1">
    <location>
        <begin position="314"/>
        <end position="333"/>
    </location>
</feature>
<dbReference type="PANTHER" id="PTHR30282">
    <property type="entry name" value="P-AMINOBENZOYL GLUTAMATE TRANSPORTER"/>
    <property type="match status" value="1"/>
</dbReference>
<dbReference type="PANTHER" id="PTHR30282:SF0">
    <property type="entry name" value="P-AMINOBENZOYL-GLUTAMATE TRANSPORT PROTEIN"/>
    <property type="match status" value="1"/>
</dbReference>
<evidence type="ECO:0000256" key="1">
    <source>
        <dbReference type="SAM" id="Phobius"/>
    </source>
</evidence>